<protein>
    <submittedName>
        <fullName evidence="2">Uncharacterized protein</fullName>
    </submittedName>
</protein>
<evidence type="ECO:0000256" key="1">
    <source>
        <dbReference type="SAM" id="MobiDB-lite"/>
    </source>
</evidence>
<feature type="compositionally biased region" description="Basic and acidic residues" evidence="1">
    <location>
        <begin position="78"/>
        <end position="90"/>
    </location>
</feature>
<evidence type="ECO:0000313" key="3">
    <source>
        <dbReference type="Proteomes" id="UP000326831"/>
    </source>
</evidence>
<gene>
    <name evidence="2" type="ORF">CP968_11505</name>
</gene>
<feature type="region of interest" description="Disordered" evidence="1">
    <location>
        <begin position="78"/>
        <end position="146"/>
    </location>
</feature>
<keyword evidence="3" id="KW-1185">Reference proteome</keyword>
<evidence type="ECO:0000313" key="2">
    <source>
        <dbReference type="EMBL" id="QEU78834.1"/>
    </source>
</evidence>
<dbReference type="KEGG" id="ssub:CP968_11505"/>
<accession>A0A5P2UMR9</accession>
<name>A0A5P2UMR9_9ACTN</name>
<dbReference type="AlphaFoldDB" id="A0A5P2UMR9"/>
<dbReference type="Proteomes" id="UP000326831">
    <property type="component" value="Chromosome"/>
</dbReference>
<dbReference type="EMBL" id="CP023701">
    <property type="protein sequence ID" value="QEU78834.1"/>
    <property type="molecule type" value="Genomic_DNA"/>
</dbReference>
<sequence length="146" mass="16041">MCDYGILPFGLTHSGCPSGQNRITGDTDRRTGLRAAGLGAARCAVAAPGGRTFYGPSRLPDTDSWTFRQNRDKRLMVEQESTRLGERSSGRTDPYTPHPGLRARVRRARAYEPPLRGDGPTVDAEHGRGARPPLNQEWPPSTIQRT</sequence>
<reference evidence="2 3" key="1">
    <citation type="submission" date="2017-09" db="EMBL/GenBank/DDBJ databases">
        <authorList>
            <person name="Lee N."/>
            <person name="Cho B.-K."/>
        </authorList>
    </citation>
    <scope>NUCLEOTIDE SEQUENCE [LARGE SCALE GENOMIC DNA]</scope>
    <source>
        <strain evidence="2 3">ATCC 27467</strain>
    </source>
</reference>
<organism evidence="2 3">
    <name type="scientific">Streptomyces subrutilus</name>
    <dbReference type="NCBI Taxonomy" id="36818"/>
    <lineage>
        <taxon>Bacteria</taxon>
        <taxon>Bacillati</taxon>
        <taxon>Actinomycetota</taxon>
        <taxon>Actinomycetes</taxon>
        <taxon>Kitasatosporales</taxon>
        <taxon>Streptomycetaceae</taxon>
        <taxon>Streptomyces</taxon>
    </lineage>
</organism>
<proteinExistence type="predicted"/>